<proteinExistence type="predicted"/>
<dbReference type="EMBL" id="JACJII010000001">
    <property type="protein sequence ID" value="MBA9006015.1"/>
    <property type="molecule type" value="Genomic_DNA"/>
</dbReference>
<dbReference type="AlphaFoldDB" id="A0A7W3RB72"/>
<organism evidence="1 2">
    <name type="scientific">Thermomonospora cellulosilytica</name>
    <dbReference type="NCBI Taxonomy" id="1411118"/>
    <lineage>
        <taxon>Bacteria</taxon>
        <taxon>Bacillati</taxon>
        <taxon>Actinomycetota</taxon>
        <taxon>Actinomycetes</taxon>
        <taxon>Streptosporangiales</taxon>
        <taxon>Thermomonosporaceae</taxon>
        <taxon>Thermomonospora</taxon>
    </lineage>
</organism>
<dbReference type="InterPro" id="IPR010982">
    <property type="entry name" value="Lambda_DNA-bd_dom_sf"/>
</dbReference>
<accession>A0A7W3RB72</accession>
<comment type="caution">
    <text evidence="1">The sequence shown here is derived from an EMBL/GenBank/DDBJ whole genome shotgun (WGS) entry which is preliminary data.</text>
</comment>
<dbReference type="Proteomes" id="UP000539313">
    <property type="component" value="Unassembled WGS sequence"/>
</dbReference>
<reference evidence="1 2" key="1">
    <citation type="submission" date="2020-08" db="EMBL/GenBank/DDBJ databases">
        <title>Sequencing the genomes of 1000 actinobacteria strains.</title>
        <authorList>
            <person name="Klenk H.-P."/>
        </authorList>
    </citation>
    <scope>NUCLEOTIDE SEQUENCE [LARGE SCALE GENOMIC DNA]</scope>
    <source>
        <strain evidence="1 2">DSM 45823</strain>
    </source>
</reference>
<evidence type="ECO:0000313" key="2">
    <source>
        <dbReference type="Proteomes" id="UP000539313"/>
    </source>
</evidence>
<dbReference type="GO" id="GO:0003677">
    <property type="term" value="F:DNA binding"/>
    <property type="evidence" value="ECO:0007669"/>
    <property type="project" value="InterPro"/>
</dbReference>
<name>A0A7W3RB72_9ACTN</name>
<evidence type="ECO:0000313" key="1">
    <source>
        <dbReference type="EMBL" id="MBA9006015.1"/>
    </source>
</evidence>
<sequence length="151" mass="16632">MPPTRVVSPNVLRLRELCGTAEDIRNLAERSGRHPSTVRSALRGRPVSLHVIRDFARAAEVSEEELIGADPQLAAIEDCTVTIAHTHTPEYVAALLPGVSARTLRNRASQGQIAYTQVGREIGFTHEQIEKLVADAAREPAPPRRDSRRRS</sequence>
<dbReference type="SUPFAM" id="SSF47413">
    <property type="entry name" value="lambda repressor-like DNA-binding domains"/>
    <property type="match status" value="1"/>
</dbReference>
<keyword evidence="2" id="KW-1185">Reference proteome</keyword>
<protein>
    <recommendedName>
        <fullName evidence="3">Helix-turn-helix domain-containing protein</fullName>
    </recommendedName>
</protein>
<gene>
    <name evidence="1" type="ORF">HNR21_004897</name>
</gene>
<dbReference type="RefSeq" id="WP_182707060.1">
    <property type="nucleotide sequence ID" value="NZ_JACJII010000001.1"/>
</dbReference>
<evidence type="ECO:0008006" key="3">
    <source>
        <dbReference type="Google" id="ProtNLM"/>
    </source>
</evidence>